<dbReference type="CDD" id="cd00121">
    <property type="entry name" value="MATH"/>
    <property type="match status" value="1"/>
</dbReference>
<dbReference type="AlphaFoldDB" id="A0ABD3SRV6"/>
<dbReference type="EMBL" id="JALLPB020000011">
    <property type="protein sequence ID" value="KAL3826918.1"/>
    <property type="molecule type" value="Genomic_DNA"/>
</dbReference>
<gene>
    <name evidence="2" type="ORF">ACHAXA_005998</name>
</gene>
<dbReference type="InterPro" id="IPR002083">
    <property type="entry name" value="MATH/TRAF_dom"/>
</dbReference>
<evidence type="ECO:0000259" key="1">
    <source>
        <dbReference type="PROSITE" id="PS50144"/>
    </source>
</evidence>
<dbReference type="PROSITE" id="PS50144">
    <property type="entry name" value="MATH"/>
    <property type="match status" value="1"/>
</dbReference>
<dbReference type="SUPFAM" id="SSF49599">
    <property type="entry name" value="TRAF domain-like"/>
    <property type="match status" value="1"/>
</dbReference>
<name>A0ABD3SRV6_9STRA</name>
<feature type="domain" description="MATH" evidence="1">
    <location>
        <begin position="5"/>
        <end position="137"/>
    </location>
</feature>
<reference evidence="2 3" key="1">
    <citation type="submission" date="2024-10" db="EMBL/GenBank/DDBJ databases">
        <title>Updated reference genomes for cyclostephanoid diatoms.</title>
        <authorList>
            <person name="Roberts W.R."/>
            <person name="Alverson A.J."/>
        </authorList>
    </citation>
    <scope>NUCLEOTIDE SEQUENCE [LARGE SCALE GENOMIC DNA]</scope>
    <source>
        <strain evidence="2 3">AJA228-03</strain>
    </source>
</reference>
<dbReference type="Proteomes" id="UP001530377">
    <property type="component" value="Unassembled WGS sequence"/>
</dbReference>
<evidence type="ECO:0000313" key="3">
    <source>
        <dbReference type="Proteomes" id="UP001530377"/>
    </source>
</evidence>
<evidence type="ECO:0000313" key="2">
    <source>
        <dbReference type="EMBL" id="KAL3826918.1"/>
    </source>
</evidence>
<protein>
    <recommendedName>
        <fullName evidence="1">MATH domain-containing protein</fullName>
    </recommendedName>
</protein>
<dbReference type="InterPro" id="IPR008974">
    <property type="entry name" value="TRAF-like"/>
</dbReference>
<dbReference type="Pfam" id="PF22486">
    <property type="entry name" value="MATH_2"/>
    <property type="match status" value="1"/>
</dbReference>
<sequence length="144" mass="15921">MESKPFLLRFKFRDFVCLPSTPGKCVYSDRVYDRRNGNGWQLQLYPGGIGDDDDDDDDDDGGVGVFLHNVEGSDVYASTAFVLRDAKGEICHRSSSNDVDCYAMRGGCFGYRSFVSRSKILDDGVLLGGTLIIDVEVRCRRGAA</sequence>
<comment type="caution">
    <text evidence="2">The sequence shown here is derived from an EMBL/GenBank/DDBJ whole genome shotgun (WGS) entry which is preliminary data.</text>
</comment>
<proteinExistence type="predicted"/>
<dbReference type="Gene3D" id="2.60.210.10">
    <property type="entry name" value="Apoptosis, Tumor Necrosis Factor Receptor Associated Protein 2, Chain A"/>
    <property type="match status" value="1"/>
</dbReference>
<keyword evidence="3" id="KW-1185">Reference proteome</keyword>
<accession>A0ABD3SRV6</accession>
<organism evidence="2 3">
    <name type="scientific">Cyclostephanos tholiformis</name>
    <dbReference type="NCBI Taxonomy" id="382380"/>
    <lineage>
        <taxon>Eukaryota</taxon>
        <taxon>Sar</taxon>
        <taxon>Stramenopiles</taxon>
        <taxon>Ochrophyta</taxon>
        <taxon>Bacillariophyta</taxon>
        <taxon>Coscinodiscophyceae</taxon>
        <taxon>Thalassiosirophycidae</taxon>
        <taxon>Stephanodiscales</taxon>
        <taxon>Stephanodiscaceae</taxon>
        <taxon>Cyclostephanos</taxon>
    </lineage>
</organism>